<dbReference type="EMBL" id="JAQLXW010000026">
    <property type="protein sequence ID" value="MDB8004869.1"/>
    <property type="molecule type" value="Genomic_DNA"/>
</dbReference>
<evidence type="ECO:0000259" key="9">
    <source>
        <dbReference type="PROSITE" id="PS51161"/>
    </source>
</evidence>
<comment type="caution">
    <text evidence="8">Lacks conserved residue(s) required for the propagation of feature annotation.</text>
</comment>
<dbReference type="GO" id="GO:0008270">
    <property type="term" value="F:zinc ion binding"/>
    <property type="evidence" value="ECO:0007669"/>
    <property type="project" value="InterPro"/>
</dbReference>
<evidence type="ECO:0000256" key="7">
    <source>
        <dbReference type="ARBA" id="ARBA00023163"/>
    </source>
</evidence>
<keyword evidence="3" id="KW-0862">Zinc</keyword>
<evidence type="ECO:0000313" key="11">
    <source>
        <dbReference type="EMBL" id="MDB8004869.1"/>
    </source>
</evidence>
<comment type="similarity">
    <text evidence="8">Belongs to the NrdR family.</text>
</comment>
<dbReference type="AlphaFoldDB" id="A0A174ZXM7"/>
<name>A0A174ZXM7_9FIRM</name>
<reference evidence="10 12" key="1">
    <citation type="submission" date="2015-09" db="EMBL/GenBank/DDBJ databases">
        <authorList>
            <consortium name="Pathogen Informatics"/>
        </authorList>
    </citation>
    <scope>NUCLEOTIDE SEQUENCE [LARGE SCALE GENOMIC DNA]</scope>
    <source>
        <strain evidence="10 12">2789STDY5834928</strain>
    </source>
</reference>
<dbReference type="InterPro" id="IPR003796">
    <property type="entry name" value="RNR_NrdR-like"/>
</dbReference>
<keyword evidence="1 8" id="KW-0678">Repressor</keyword>
<evidence type="ECO:0000256" key="8">
    <source>
        <dbReference type="HAMAP-Rule" id="MF_00440"/>
    </source>
</evidence>
<evidence type="ECO:0000256" key="5">
    <source>
        <dbReference type="ARBA" id="ARBA00023015"/>
    </source>
</evidence>
<comment type="function">
    <text evidence="8">Negatively regulates transcription of bacterial ribonucleotide reductase nrd genes and operons by binding to NrdR-boxes.</text>
</comment>
<reference evidence="11" key="2">
    <citation type="submission" date="2023-01" db="EMBL/GenBank/DDBJ databases">
        <title>Human gut microbiome strain richness.</title>
        <authorList>
            <person name="Chen-Liaw A."/>
        </authorList>
    </citation>
    <scope>NUCLEOTIDE SEQUENCE</scope>
    <source>
        <strain evidence="11">1001283st1_G1_1001283B150217_161031</strain>
    </source>
</reference>
<proteinExistence type="inferred from homology"/>
<dbReference type="HAMAP" id="MF_00440">
    <property type="entry name" value="NrdR"/>
    <property type="match status" value="1"/>
</dbReference>
<dbReference type="GO" id="GO:0045892">
    <property type="term" value="P:negative regulation of DNA-templated transcription"/>
    <property type="evidence" value="ECO:0007669"/>
    <property type="project" value="UniProtKB-UniRule"/>
</dbReference>
<keyword evidence="5 8" id="KW-0805">Transcription regulation</keyword>
<dbReference type="Proteomes" id="UP001210809">
    <property type="component" value="Unassembled WGS sequence"/>
</dbReference>
<accession>A0A174ZXM7</accession>
<keyword evidence="4 8" id="KW-0067">ATP-binding</keyword>
<dbReference type="PANTHER" id="PTHR30455:SF2">
    <property type="entry name" value="TRANSCRIPTIONAL REPRESSOR NRDR"/>
    <property type="match status" value="1"/>
</dbReference>
<evidence type="ECO:0000256" key="6">
    <source>
        <dbReference type="ARBA" id="ARBA00023125"/>
    </source>
</evidence>
<keyword evidence="7 8" id="KW-0804">Transcription</keyword>
<dbReference type="InterPro" id="IPR005144">
    <property type="entry name" value="ATP-cone_dom"/>
</dbReference>
<dbReference type="STRING" id="39492.ERS852540_02465"/>
<dbReference type="GO" id="GO:0005524">
    <property type="term" value="F:ATP binding"/>
    <property type="evidence" value="ECO:0007669"/>
    <property type="project" value="UniProtKB-UniRule"/>
</dbReference>
<organism evidence="10 12">
    <name type="scientific">[Eubacterium] siraeum</name>
    <dbReference type="NCBI Taxonomy" id="39492"/>
    <lineage>
        <taxon>Bacteria</taxon>
        <taxon>Bacillati</taxon>
        <taxon>Bacillota</taxon>
        <taxon>Clostridia</taxon>
        <taxon>Eubacteriales</taxon>
        <taxon>Oscillospiraceae</taxon>
        <taxon>Oscillospiraceae incertae sedis</taxon>
    </lineage>
</organism>
<dbReference type="Proteomes" id="UP000095662">
    <property type="component" value="Unassembled WGS sequence"/>
</dbReference>
<feature type="domain" description="ATP-cone" evidence="9">
    <location>
        <begin position="47"/>
        <end position="137"/>
    </location>
</feature>
<dbReference type="Pfam" id="PF03477">
    <property type="entry name" value="ATP-cone"/>
    <property type="match status" value="1"/>
</dbReference>
<dbReference type="PROSITE" id="PS51161">
    <property type="entry name" value="ATP_CONE"/>
    <property type="match status" value="1"/>
</dbReference>
<dbReference type="EMBL" id="CZBY01000028">
    <property type="protein sequence ID" value="CUQ92123.1"/>
    <property type="molecule type" value="Genomic_DNA"/>
</dbReference>
<evidence type="ECO:0000313" key="10">
    <source>
        <dbReference type="EMBL" id="CUQ92123.1"/>
    </source>
</evidence>
<dbReference type="PANTHER" id="PTHR30455">
    <property type="entry name" value="TRANSCRIPTIONAL REPRESSOR NRDR"/>
    <property type="match status" value="1"/>
</dbReference>
<dbReference type="NCBIfam" id="TIGR00244">
    <property type="entry name" value="transcriptional regulator NrdR"/>
    <property type="match status" value="1"/>
</dbReference>
<gene>
    <name evidence="8 10" type="primary">nrdR</name>
    <name evidence="10" type="ORF">ERS852540_02465</name>
    <name evidence="11" type="ORF">PNE09_12480</name>
</gene>
<dbReference type="OrthoDB" id="9807461at2"/>
<dbReference type="Pfam" id="PF22811">
    <property type="entry name" value="Zn_ribbon_NrdR"/>
    <property type="match status" value="1"/>
</dbReference>
<sequence length="149" mass="17724">MKCPECGYEDSKVIDSRPAENKIRRRRECLSCKCRFTTYEMVETIPLMVVKKDNTIEPFDRDKLINRLARATVKRPVQIEDLEKMVEDIVQELKNQFRREVSSDEIGELVLRRLKDIDKVAYIRFASVYRDFNDIDSFVRIISELNEEK</sequence>
<evidence type="ECO:0000256" key="2">
    <source>
        <dbReference type="ARBA" id="ARBA00022741"/>
    </source>
</evidence>
<keyword evidence="6 8" id="KW-0238">DNA-binding</keyword>
<evidence type="ECO:0000256" key="1">
    <source>
        <dbReference type="ARBA" id="ARBA00022491"/>
    </source>
</evidence>
<evidence type="ECO:0000256" key="4">
    <source>
        <dbReference type="ARBA" id="ARBA00022840"/>
    </source>
</evidence>
<evidence type="ECO:0000313" key="12">
    <source>
        <dbReference type="Proteomes" id="UP000095662"/>
    </source>
</evidence>
<dbReference type="GO" id="GO:0003677">
    <property type="term" value="F:DNA binding"/>
    <property type="evidence" value="ECO:0007669"/>
    <property type="project" value="UniProtKB-KW"/>
</dbReference>
<protein>
    <recommendedName>
        <fullName evidence="8">Transcriptional repressor NrdR</fullName>
    </recommendedName>
</protein>
<evidence type="ECO:0000256" key="3">
    <source>
        <dbReference type="ARBA" id="ARBA00022833"/>
    </source>
</evidence>
<dbReference type="InterPro" id="IPR055173">
    <property type="entry name" value="NrdR-like_N"/>
</dbReference>
<keyword evidence="2 8" id="KW-0547">Nucleotide-binding</keyword>